<evidence type="ECO:0000256" key="4">
    <source>
        <dbReference type="PROSITE-ProRule" id="PRU01100"/>
    </source>
</evidence>
<evidence type="ECO:0000313" key="9">
    <source>
        <dbReference type="Proteomes" id="UP000318582"/>
    </source>
</evidence>
<feature type="transmembrane region" description="Helical" evidence="6">
    <location>
        <begin position="444"/>
        <end position="466"/>
    </location>
</feature>
<dbReference type="AlphaFoldDB" id="A0A507E2M3"/>
<feature type="region of interest" description="Disordered" evidence="5">
    <location>
        <begin position="409"/>
        <end position="437"/>
    </location>
</feature>
<dbReference type="PANTHER" id="PTHR40079:SF4">
    <property type="entry name" value="GH26 DOMAIN-CONTAINING PROTEIN-RELATED"/>
    <property type="match status" value="1"/>
</dbReference>
<reference evidence="8 9" key="1">
    <citation type="journal article" date="2019" name="Sci. Rep.">
        <title>Comparative genomics of chytrid fungi reveal insights into the obligate biotrophic and pathogenic lifestyle of Synchytrium endobioticum.</title>
        <authorList>
            <person name="van de Vossenberg B.T.L.H."/>
            <person name="Warris S."/>
            <person name="Nguyen H.D.T."/>
            <person name="van Gent-Pelzer M.P.E."/>
            <person name="Joly D.L."/>
            <person name="van de Geest H.C."/>
            <person name="Bonants P.J.M."/>
            <person name="Smith D.S."/>
            <person name="Levesque C.A."/>
            <person name="van der Lee T.A.J."/>
        </authorList>
    </citation>
    <scope>NUCLEOTIDE SEQUENCE [LARGE SCALE GENOMIC DNA]</scope>
    <source>
        <strain evidence="8 9">CBS 809.83</strain>
    </source>
</reference>
<dbReference type="EMBL" id="QEAQ01000050">
    <property type="protein sequence ID" value="TPX57565.1"/>
    <property type="molecule type" value="Genomic_DNA"/>
</dbReference>
<keyword evidence="6" id="KW-0812">Transmembrane</keyword>
<feature type="compositionally biased region" description="Acidic residues" evidence="5">
    <location>
        <begin position="497"/>
        <end position="509"/>
    </location>
</feature>
<evidence type="ECO:0000256" key="1">
    <source>
        <dbReference type="ARBA" id="ARBA00007754"/>
    </source>
</evidence>
<keyword evidence="3" id="KW-0326">Glycosidase</keyword>
<dbReference type="GO" id="GO:0006080">
    <property type="term" value="P:substituted mannan metabolic process"/>
    <property type="evidence" value="ECO:0007669"/>
    <property type="project" value="InterPro"/>
</dbReference>
<dbReference type="PROSITE" id="PS51764">
    <property type="entry name" value="GH26"/>
    <property type="match status" value="1"/>
</dbReference>
<dbReference type="InterPro" id="IPR000805">
    <property type="entry name" value="Glyco_hydro_26"/>
</dbReference>
<accession>A0A507E2M3</accession>
<feature type="domain" description="GH26" evidence="7">
    <location>
        <begin position="28"/>
        <end position="378"/>
    </location>
</feature>
<feature type="region of interest" description="Disordered" evidence="5">
    <location>
        <begin position="526"/>
        <end position="584"/>
    </location>
</feature>
<proteinExistence type="inferred from homology"/>
<evidence type="ECO:0000256" key="6">
    <source>
        <dbReference type="SAM" id="Phobius"/>
    </source>
</evidence>
<dbReference type="STRING" id="109895.A0A507E2M3"/>
<keyword evidence="9" id="KW-1185">Reference proteome</keyword>
<dbReference type="SUPFAM" id="SSF51445">
    <property type="entry name" value="(Trans)glycosidases"/>
    <property type="match status" value="1"/>
</dbReference>
<feature type="region of interest" description="Disordered" evidence="5">
    <location>
        <begin position="11"/>
        <end position="40"/>
    </location>
</feature>
<dbReference type="Proteomes" id="UP000318582">
    <property type="component" value="Unassembled WGS sequence"/>
</dbReference>
<dbReference type="PANTHER" id="PTHR40079">
    <property type="entry name" value="MANNAN ENDO-1,4-BETA-MANNOSIDASE E-RELATED"/>
    <property type="match status" value="1"/>
</dbReference>
<dbReference type="InterPro" id="IPR022790">
    <property type="entry name" value="GH26_dom"/>
</dbReference>
<feature type="compositionally biased region" description="Low complexity" evidence="5">
    <location>
        <begin position="538"/>
        <end position="559"/>
    </location>
</feature>
<feature type="compositionally biased region" description="Low complexity" evidence="5">
    <location>
        <begin position="21"/>
        <end position="35"/>
    </location>
</feature>
<keyword evidence="2" id="KW-0378">Hydrolase</keyword>
<comment type="similarity">
    <text evidence="1 4">Belongs to the glycosyl hydrolase 26 family.</text>
</comment>
<dbReference type="InterPro" id="IPR017853">
    <property type="entry name" value="GH"/>
</dbReference>
<name>A0A507E2M3_9FUNG</name>
<sequence>MSCLALLVEAQGPGTVGGGSPDVPSSPSTSVSGPAPLEPPTGKRLFGAALNLKSDSPTEFNTRIGQSASVFMFSMHIPPLNVSNNTPSPAPGAVGFGAGTDNLELIDETATDAYVHLSVFPRRGLDSQNFTQADIQRIVNTCAGFNARGRGVFLRFAPSMNTPWVRWGQQPSLFTVAWNNLHKALREHPEANQTALVWAPQEATGSPWPKGGSSSPAPGTANYDAINPKDPFQDPYAVYWPGDIYVDWVGLSVYYRGKQYPWTANGLPTVDAIADAIRGVNSVSKTDFYDRYAAQKGKPFMLAETAAVYLRNKTGSQAIPAGDPAEVATKRAWWSQYMAPTFTNSFPLLKMICLWDMQEEGEQAQSNLYLDYRVTNRTVNEFAADLKASQGSFIWGNATGFRTTYVPADAFKNPTLPPGPPSGPGPDDGNGSDNGGAASRLPQAAILAMFIVPFTSVGCWFAFAIFRFRRARRAAAAAALEAENAPPSPDNGSEKGDEGEDAAEVESVDDSATIVNVNATLDRSKHRSLDEVSLGQQSSHLSVDGHSSNSSNSSATGSLPRRSSSQIDRLDQIDIAIHPSTTSI</sequence>
<organism evidence="8 9">
    <name type="scientific">Powellomyces hirtus</name>
    <dbReference type="NCBI Taxonomy" id="109895"/>
    <lineage>
        <taxon>Eukaryota</taxon>
        <taxon>Fungi</taxon>
        <taxon>Fungi incertae sedis</taxon>
        <taxon>Chytridiomycota</taxon>
        <taxon>Chytridiomycota incertae sedis</taxon>
        <taxon>Chytridiomycetes</taxon>
        <taxon>Spizellomycetales</taxon>
        <taxon>Powellomycetaceae</taxon>
        <taxon>Powellomyces</taxon>
    </lineage>
</organism>
<evidence type="ECO:0000256" key="3">
    <source>
        <dbReference type="ARBA" id="ARBA00023295"/>
    </source>
</evidence>
<evidence type="ECO:0000313" key="8">
    <source>
        <dbReference type="EMBL" id="TPX57565.1"/>
    </source>
</evidence>
<gene>
    <name evidence="8" type="ORF">PhCBS80983_g03719</name>
</gene>
<comment type="caution">
    <text evidence="4">Lacks conserved residue(s) required for the propagation of feature annotation.</text>
</comment>
<dbReference type="Gene3D" id="3.20.20.80">
    <property type="entry name" value="Glycosidases"/>
    <property type="match status" value="1"/>
</dbReference>
<feature type="region of interest" description="Disordered" evidence="5">
    <location>
        <begin position="480"/>
        <end position="514"/>
    </location>
</feature>
<keyword evidence="6" id="KW-0472">Membrane</keyword>
<comment type="caution">
    <text evidence="8">The sequence shown here is derived from an EMBL/GenBank/DDBJ whole genome shotgun (WGS) entry which is preliminary data.</text>
</comment>
<evidence type="ECO:0000256" key="5">
    <source>
        <dbReference type="SAM" id="MobiDB-lite"/>
    </source>
</evidence>
<protein>
    <recommendedName>
        <fullName evidence="7">GH26 domain-containing protein</fullName>
    </recommendedName>
</protein>
<feature type="compositionally biased region" description="Pro residues" evidence="5">
    <location>
        <begin position="415"/>
        <end position="424"/>
    </location>
</feature>
<dbReference type="GO" id="GO:0016985">
    <property type="term" value="F:mannan endo-1,4-beta-mannosidase activity"/>
    <property type="evidence" value="ECO:0007669"/>
    <property type="project" value="InterPro"/>
</dbReference>
<evidence type="ECO:0000259" key="7">
    <source>
        <dbReference type="PROSITE" id="PS51764"/>
    </source>
</evidence>
<keyword evidence="6" id="KW-1133">Transmembrane helix</keyword>
<evidence type="ECO:0000256" key="2">
    <source>
        <dbReference type="ARBA" id="ARBA00022801"/>
    </source>
</evidence>